<dbReference type="EMBL" id="CZQD01000034">
    <property type="protein sequence ID" value="CUS56919.1"/>
    <property type="molecule type" value="Genomic_DNA"/>
</dbReference>
<dbReference type="Pfam" id="PF03572">
    <property type="entry name" value="Peptidase_S41"/>
    <property type="match status" value="1"/>
</dbReference>
<feature type="domain" description="PDZ" evidence="1">
    <location>
        <begin position="104"/>
        <end position="132"/>
    </location>
</feature>
<gene>
    <name evidence="2" type="ORF">MGWOODY_Hyp1381</name>
</gene>
<sequence>MSGCTPDAPVTDLSQETLADAAELCELVRTDYAYYPDRQENWEAACAGFAGMLGPVTTKPEQLRALETLVDALYDPHATFGTHSGMSPRVVPSGSDYWLEGDRVTAVRPGSAAARAGLVVGDQIVAINGRPLADAIVTRLHPKNASSSETQKAWALNAAAAGYRDEPRSVTISRISESETLSLDGYVTDAQQVPLSSRILDGNVAYIRLHDSLGDSRTVAAFDAAMDTMREANSWIVDLRDTPGGGDTNVAEPILGRFLSKAAEYQQIRPTDAPEWVKTAEPHGDWTAKGPVAVLVGRWTGSMGEGVAIGFDGIERGEVFGSDMARLAGGVEDYRLSQTGFPIRLPAYDLAHLNGTPRHEWSPPYQVVADNGDGPDLALAAALDWFGRLED</sequence>
<name>A0A160U376_9ZZZZ</name>
<evidence type="ECO:0000259" key="1">
    <source>
        <dbReference type="PROSITE" id="PS50106"/>
    </source>
</evidence>
<dbReference type="GO" id="GO:0008236">
    <property type="term" value="F:serine-type peptidase activity"/>
    <property type="evidence" value="ECO:0007669"/>
    <property type="project" value="InterPro"/>
</dbReference>
<dbReference type="CDD" id="cd00136">
    <property type="entry name" value="PDZ_canonical"/>
    <property type="match status" value="1"/>
</dbReference>
<dbReference type="InterPro" id="IPR029045">
    <property type="entry name" value="ClpP/crotonase-like_dom_sf"/>
</dbReference>
<dbReference type="InterPro" id="IPR001478">
    <property type="entry name" value="PDZ"/>
</dbReference>
<dbReference type="Pfam" id="PF17820">
    <property type="entry name" value="PDZ_6"/>
    <property type="match status" value="1"/>
</dbReference>
<organism evidence="2">
    <name type="scientific">hydrothermal vent metagenome</name>
    <dbReference type="NCBI Taxonomy" id="652676"/>
    <lineage>
        <taxon>unclassified sequences</taxon>
        <taxon>metagenomes</taxon>
        <taxon>ecological metagenomes</taxon>
    </lineage>
</organism>
<dbReference type="InterPro" id="IPR005151">
    <property type="entry name" value="Tail-specific_protease"/>
</dbReference>
<dbReference type="SUPFAM" id="SSF50156">
    <property type="entry name" value="PDZ domain-like"/>
    <property type="match status" value="1"/>
</dbReference>
<dbReference type="InterPro" id="IPR041489">
    <property type="entry name" value="PDZ_6"/>
</dbReference>
<dbReference type="GO" id="GO:0006508">
    <property type="term" value="P:proteolysis"/>
    <property type="evidence" value="ECO:0007669"/>
    <property type="project" value="InterPro"/>
</dbReference>
<accession>A0A160U376</accession>
<dbReference type="GO" id="GO:0007165">
    <property type="term" value="P:signal transduction"/>
    <property type="evidence" value="ECO:0007669"/>
    <property type="project" value="TreeGrafter"/>
</dbReference>
<dbReference type="GO" id="GO:0004175">
    <property type="term" value="F:endopeptidase activity"/>
    <property type="evidence" value="ECO:0007669"/>
    <property type="project" value="TreeGrafter"/>
</dbReference>
<dbReference type="AlphaFoldDB" id="A0A160U376"/>
<dbReference type="GO" id="GO:0030288">
    <property type="term" value="C:outer membrane-bounded periplasmic space"/>
    <property type="evidence" value="ECO:0007669"/>
    <property type="project" value="TreeGrafter"/>
</dbReference>
<proteinExistence type="predicted"/>
<dbReference type="InterPro" id="IPR036034">
    <property type="entry name" value="PDZ_sf"/>
</dbReference>
<reference evidence="2" key="1">
    <citation type="submission" date="2015-10" db="EMBL/GenBank/DDBJ databases">
        <authorList>
            <person name="Gilbert D.G."/>
        </authorList>
    </citation>
    <scope>NUCLEOTIDE SEQUENCE</scope>
</reference>
<protein>
    <submittedName>
        <fullName evidence="2">Peptidase S41</fullName>
    </submittedName>
</protein>
<dbReference type="PANTHER" id="PTHR32060">
    <property type="entry name" value="TAIL-SPECIFIC PROTEASE"/>
    <property type="match status" value="1"/>
</dbReference>
<dbReference type="PANTHER" id="PTHR32060:SF30">
    <property type="entry name" value="CARBOXY-TERMINAL PROCESSING PROTEASE CTPA"/>
    <property type="match status" value="1"/>
</dbReference>
<dbReference type="Gene3D" id="3.90.226.10">
    <property type="entry name" value="2-enoyl-CoA Hydratase, Chain A, domain 1"/>
    <property type="match status" value="1"/>
</dbReference>
<dbReference type="SUPFAM" id="SSF52096">
    <property type="entry name" value="ClpP/crotonase"/>
    <property type="match status" value="1"/>
</dbReference>
<dbReference type="PROSITE" id="PS50106">
    <property type="entry name" value="PDZ"/>
    <property type="match status" value="1"/>
</dbReference>
<evidence type="ECO:0000313" key="2">
    <source>
        <dbReference type="EMBL" id="CUS56919.1"/>
    </source>
</evidence>
<dbReference type="Gene3D" id="2.30.42.10">
    <property type="match status" value="1"/>
</dbReference>